<comment type="caution">
    <text evidence="2">The sequence shown here is derived from an EMBL/GenBank/DDBJ whole genome shotgun (WGS) entry which is preliminary data.</text>
</comment>
<feature type="region of interest" description="Disordered" evidence="1">
    <location>
        <begin position="53"/>
        <end position="81"/>
    </location>
</feature>
<protein>
    <submittedName>
        <fullName evidence="2">Uncharacterized protein</fullName>
    </submittedName>
</protein>
<name>A0A553R4N6_9TELE</name>
<evidence type="ECO:0000313" key="2">
    <source>
        <dbReference type="EMBL" id="TRY97135.1"/>
    </source>
</evidence>
<gene>
    <name evidence="2" type="ORF">DNTS_032790</name>
</gene>
<evidence type="ECO:0000256" key="1">
    <source>
        <dbReference type="SAM" id="MobiDB-lite"/>
    </source>
</evidence>
<proteinExistence type="predicted"/>
<keyword evidence="3" id="KW-1185">Reference proteome</keyword>
<dbReference type="AlphaFoldDB" id="A0A553R4N6"/>
<dbReference type="Proteomes" id="UP000316079">
    <property type="component" value="Unassembled WGS sequence"/>
</dbReference>
<dbReference type="EMBL" id="SRMA01025241">
    <property type="protein sequence ID" value="TRY97135.1"/>
    <property type="molecule type" value="Genomic_DNA"/>
</dbReference>
<reference evidence="2 3" key="1">
    <citation type="journal article" date="2019" name="Sci. Data">
        <title>Hybrid genome assembly and annotation of Danionella translucida.</title>
        <authorList>
            <person name="Kadobianskyi M."/>
            <person name="Schulze L."/>
            <person name="Schuelke M."/>
            <person name="Judkewitz B."/>
        </authorList>
    </citation>
    <scope>NUCLEOTIDE SEQUENCE [LARGE SCALE GENOMIC DNA]</scope>
    <source>
        <strain evidence="2 3">Bolton</strain>
    </source>
</reference>
<accession>A0A553R4N6</accession>
<feature type="non-terminal residue" evidence="2">
    <location>
        <position position="1"/>
    </location>
</feature>
<sequence length="81" mass="9028">IHIIIRRASEQLHFQTPGFRAVCRPSCRTEDPGQCLEESSAFISPVAEEPDSSEQKSLYHALSHTKAKSPAVPCEPNRLKL</sequence>
<organism evidence="2 3">
    <name type="scientific">Danionella cerebrum</name>
    <dbReference type="NCBI Taxonomy" id="2873325"/>
    <lineage>
        <taxon>Eukaryota</taxon>
        <taxon>Metazoa</taxon>
        <taxon>Chordata</taxon>
        <taxon>Craniata</taxon>
        <taxon>Vertebrata</taxon>
        <taxon>Euteleostomi</taxon>
        <taxon>Actinopterygii</taxon>
        <taxon>Neopterygii</taxon>
        <taxon>Teleostei</taxon>
        <taxon>Ostariophysi</taxon>
        <taxon>Cypriniformes</taxon>
        <taxon>Danionidae</taxon>
        <taxon>Danioninae</taxon>
        <taxon>Danionella</taxon>
    </lineage>
</organism>
<evidence type="ECO:0000313" key="3">
    <source>
        <dbReference type="Proteomes" id="UP000316079"/>
    </source>
</evidence>